<feature type="region of interest" description="Disordered" evidence="2">
    <location>
        <begin position="314"/>
        <end position="362"/>
    </location>
</feature>
<name>A0A918JCS3_9ACTN</name>
<protein>
    <submittedName>
        <fullName evidence="4">Uncharacterized protein</fullName>
    </submittedName>
</protein>
<gene>
    <name evidence="4" type="ORF">GCM10010503_56500</name>
</gene>
<keyword evidence="5" id="KW-1185">Reference proteome</keyword>
<feature type="compositionally biased region" description="Basic and acidic residues" evidence="2">
    <location>
        <begin position="348"/>
        <end position="357"/>
    </location>
</feature>
<feature type="transmembrane region" description="Helical" evidence="3">
    <location>
        <begin position="369"/>
        <end position="387"/>
    </location>
</feature>
<evidence type="ECO:0000256" key="3">
    <source>
        <dbReference type="SAM" id="Phobius"/>
    </source>
</evidence>
<evidence type="ECO:0000256" key="1">
    <source>
        <dbReference type="SAM" id="Coils"/>
    </source>
</evidence>
<proteinExistence type="predicted"/>
<evidence type="ECO:0000313" key="4">
    <source>
        <dbReference type="EMBL" id="GGW71880.1"/>
    </source>
</evidence>
<keyword evidence="3" id="KW-0472">Membrane</keyword>
<comment type="caution">
    <text evidence="4">The sequence shown here is derived from an EMBL/GenBank/DDBJ whole genome shotgun (WGS) entry which is preliminary data.</text>
</comment>
<organism evidence="4 5">
    <name type="scientific">Streptomyces lucensis JCM 4490</name>
    <dbReference type="NCBI Taxonomy" id="1306176"/>
    <lineage>
        <taxon>Bacteria</taxon>
        <taxon>Bacillati</taxon>
        <taxon>Actinomycetota</taxon>
        <taxon>Actinomycetes</taxon>
        <taxon>Kitasatosporales</taxon>
        <taxon>Streptomycetaceae</taxon>
        <taxon>Streptomyces</taxon>
    </lineage>
</organism>
<dbReference type="RefSeq" id="WP_190018194.1">
    <property type="nucleotide sequence ID" value="NZ_BMUE01000015.1"/>
</dbReference>
<dbReference type="AlphaFoldDB" id="A0A918JCS3"/>
<evidence type="ECO:0000256" key="2">
    <source>
        <dbReference type="SAM" id="MobiDB-lite"/>
    </source>
</evidence>
<feature type="transmembrane region" description="Helical" evidence="3">
    <location>
        <begin position="399"/>
        <end position="417"/>
    </location>
</feature>
<keyword evidence="1" id="KW-0175">Coiled coil</keyword>
<dbReference type="EMBL" id="BMUE01000015">
    <property type="protein sequence ID" value="GGW71880.1"/>
    <property type="molecule type" value="Genomic_DNA"/>
</dbReference>
<evidence type="ECO:0000313" key="5">
    <source>
        <dbReference type="Proteomes" id="UP000620224"/>
    </source>
</evidence>
<feature type="coiled-coil region" evidence="1">
    <location>
        <begin position="221"/>
        <end position="252"/>
    </location>
</feature>
<feature type="compositionally biased region" description="Basic and acidic residues" evidence="2">
    <location>
        <begin position="1"/>
        <end position="11"/>
    </location>
</feature>
<sequence>MTDSTTTRRDASVPLPPGTPLPPSAIRAERRRFIESIRALRRLLGKRRAFELTDQRRLNREARDRDRAEAAHAKALEHIRERRMRRQASLTGRLQGLGGQRETQERQALAVLRRESVDRALGSTYLTASQVNGIGQGLVRDLAAHGIRTAADFTRVGWDKAPNGKGGDVLYIHRTRGGRVHINGIGEHRGRPLIAWRDSAVARAEARAPRELPPDERHRIAEIIEAERGRLRQELKEAARAAETDVAEAGRVHADALDRLSAGHRGAADRAAERRAEFDAMAERLLYLQAQLSAHIDQYGDAGRRVRRAQTRALRALPDVPPLPGIPSPRTPPDAEPSAGGPARPRIRRTEATDSSRPRPVTGVRARPGWLLPILYFGLTTVVGVGELGDNTAHSWVRFASRLVALTATVELSRLWLPRRRRRSPGPMPRGIGFQTAGVFLALTAVGMFEDEKSGVFTAACVSAGLSVLLLLAGTGLRLPHTGRPPALNSPKRDEP</sequence>
<feature type="transmembrane region" description="Helical" evidence="3">
    <location>
        <begin position="455"/>
        <end position="474"/>
    </location>
</feature>
<feature type="compositionally biased region" description="Pro residues" evidence="2">
    <location>
        <begin position="14"/>
        <end position="23"/>
    </location>
</feature>
<feature type="region of interest" description="Disordered" evidence="2">
    <location>
        <begin position="1"/>
        <end position="24"/>
    </location>
</feature>
<dbReference type="Proteomes" id="UP000620224">
    <property type="component" value="Unassembled WGS sequence"/>
</dbReference>
<reference evidence="4 5" key="1">
    <citation type="journal article" date="2014" name="Int. J. Syst. Evol. Microbiol.">
        <title>Complete genome sequence of Corynebacterium casei LMG S-19264T (=DSM 44701T), isolated from a smear-ripened cheese.</title>
        <authorList>
            <consortium name="US DOE Joint Genome Institute (JGI-PGF)"/>
            <person name="Walter F."/>
            <person name="Albersmeier A."/>
            <person name="Kalinowski J."/>
            <person name="Ruckert C."/>
        </authorList>
    </citation>
    <scope>NUCLEOTIDE SEQUENCE [LARGE SCALE GENOMIC DNA]</scope>
    <source>
        <strain evidence="4 5">JCM 4490</strain>
    </source>
</reference>
<keyword evidence="3" id="KW-0812">Transmembrane</keyword>
<feature type="transmembrane region" description="Helical" evidence="3">
    <location>
        <begin position="429"/>
        <end position="449"/>
    </location>
</feature>
<feature type="compositionally biased region" description="Pro residues" evidence="2">
    <location>
        <begin position="319"/>
        <end position="335"/>
    </location>
</feature>
<keyword evidence="3" id="KW-1133">Transmembrane helix</keyword>
<accession>A0A918JCS3</accession>